<accession>A0ABT0BUX4</accession>
<dbReference type="InterPro" id="IPR013656">
    <property type="entry name" value="PAS_4"/>
</dbReference>
<keyword evidence="5" id="KW-0472">Membrane</keyword>
<protein>
    <recommendedName>
        <fullName evidence="2">histidine kinase</fullName>
        <ecNumber evidence="2">2.7.13.3</ecNumber>
    </recommendedName>
</protein>
<name>A0ABT0BUX4_9SPHN</name>
<feature type="domain" description="Histidine kinase" evidence="6">
    <location>
        <begin position="328"/>
        <end position="482"/>
    </location>
</feature>
<evidence type="ECO:0000313" key="9">
    <source>
        <dbReference type="EMBL" id="MCJ2188870.1"/>
    </source>
</evidence>
<dbReference type="InterPro" id="IPR036890">
    <property type="entry name" value="HATPase_C_sf"/>
</dbReference>
<dbReference type="InterPro" id="IPR000014">
    <property type="entry name" value="PAS"/>
</dbReference>
<dbReference type="InterPro" id="IPR000700">
    <property type="entry name" value="PAS-assoc_C"/>
</dbReference>
<organism evidence="9 10">
    <name type="scientific">Novosphingobium beihaiensis</name>
    <dbReference type="NCBI Taxonomy" id="2930389"/>
    <lineage>
        <taxon>Bacteria</taxon>
        <taxon>Pseudomonadati</taxon>
        <taxon>Pseudomonadota</taxon>
        <taxon>Alphaproteobacteria</taxon>
        <taxon>Sphingomonadales</taxon>
        <taxon>Sphingomonadaceae</taxon>
        <taxon>Novosphingobium</taxon>
    </lineage>
</organism>
<dbReference type="EMBL" id="JALHLG010000050">
    <property type="protein sequence ID" value="MCJ2188870.1"/>
    <property type="molecule type" value="Genomic_DNA"/>
</dbReference>
<evidence type="ECO:0000256" key="1">
    <source>
        <dbReference type="ARBA" id="ARBA00000085"/>
    </source>
</evidence>
<reference evidence="9 10" key="1">
    <citation type="submission" date="2022-04" db="EMBL/GenBank/DDBJ databases">
        <title>Identification of a novel bacterium isolated from mangrove sediments.</title>
        <authorList>
            <person name="Pan X."/>
        </authorList>
    </citation>
    <scope>NUCLEOTIDE SEQUENCE [LARGE SCALE GENOMIC DNA]</scope>
    <source>
        <strain evidence="9 10">B2638</strain>
    </source>
</reference>
<evidence type="ECO:0000259" key="8">
    <source>
        <dbReference type="PROSITE" id="PS50113"/>
    </source>
</evidence>
<dbReference type="CDD" id="cd00082">
    <property type="entry name" value="HisKA"/>
    <property type="match status" value="1"/>
</dbReference>
<proteinExistence type="predicted"/>
<feature type="domain" description="PAS" evidence="7">
    <location>
        <begin position="55"/>
        <end position="100"/>
    </location>
</feature>
<dbReference type="Pfam" id="PF08448">
    <property type="entry name" value="PAS_4"/>
    <property type="match status" value="2"/>
</dbReference>
<feature type="domain" description="PAC" evidence="8">
    <location>
        <begin position="128"/>
        <end position="180"/>
    </location>
</feature>
<feature type="transmembrane region" description="Helical" evidence="5">
    <location>
        <begin position="12"/>
        <end position="34"/>
    </location>
</feature>
<feature type="domain" description="PAC" evidence="8">
    <location>
        <begin position="256"/>
        <end position="310"/>
    </location>
</feature>
<sequence>MSSALPWLVPAVVLGVALVVLVTLLIYAGCKYYVRREVSVRTVKLREALDAFAESERRFQALADFAPAGIFRTNAEGRCTYVNPAWAKMAGQSQEAALGEGWARTLFAQDIDRVKTGWAEAVAKRSDFSTAFRWRHDDGRIVWVDVLGHPEMKDNGEVTGYIGVTIDITERKDAEFRLAERDAQLSILAQNATDAMFRIALDGTYLYASPSAEHIIGLKPAELIGKSLEGRFFHPEDKEKVLASFRALAAGEIDSAMMAYRSWKGDESRYVWLESSSGLVREPDGQTPREVVASIRDITARKQMEEELVEARRNAEAAASAKAGFLANMSHEIRTPMNGVIGFTELLLASDLTPEQRSYVQTISDSGQAMMNLLNDILDISKIESGQMGIVFETIKLRHELRSCIRLIQPNVRAKGLDLSVEIAPDVPQFIVADPLRLRQIVLNLLGNAVKFTEHGGIRITVQAGTAQDETAVLCIDVKDRGSASGRTGSRRYSSISPRGRTIRPGATVAPGWVWRSAASLQR</sequence>
<feature type="domain" description="PAS" evidence="7">
    <location>
        <begin position="181"/>
        <end position="252"/>
    </location>
</feature>
<dbReference type="Gene3D" id="3.30.565.10">
    <property type="entry name" value="Histidine kinase-like ATPase, C-terminal domain"/>
    <property type="match status" value="1"/>
</dbReference>
<dbReference type="InterPro" id="IPR001610">
    <property type="entry name" value="PAC"/>
</dbReference>
<comment type="catalytic activity">
    <reaction evidence="1">
        <text>ATP + protein L-histidine = ADP + protein N-phospho-L-histidine.</text>
        <dbReference type="EC" id="2.7.13.3"/>
    </reaction>
</comment>
<dbReference type="InterPro" id="IPR036097">
    <property type="entry name" value="HisK_dim/P_sf"/>
</dbReference>
<evidence type="ECO:0000256" key="5">
    <source>
        <dbReference type="SAM" id="Phobius"/>
    </source>
</evidence>
<dbReference type="Gene3D" id="1.10.287.130">
    <property type="match status" value="1"/>
</dbReference>
<dbReference type="EC" id="2.7.13.3" evidence="2"/>
<dbReference type="CDD" id="cd00130">
    <property type="entry name" value="PAS"/>
    <property type="match status" value="2"/>
</dbReference>
<evidence type="ECO:0000256" key="2">
    <source>
        <dbReference type="ARBA" id="ARBA00012438"/>
    </source>
</evidence>
<keyword evidence="3" id="KW-0808">Transferase</keyword>
<keyword evidence="5" id="KW-0812">Transmembrane</keyword>
<dbReference type="SMART" id="SM00388">
    <property type="entry name" value="HisKA"/>
    <property type="match status" value="1"/>
</dbReference>
<dbReference type="Proteomes" id="UP001202281">
    <property type="component" value="Unassembled WGS sequence"/>
</dbReference>
<dbReference type="SMART" id="SM00086">
    <property type="entry name" value="PAC"/>
    <property type="match status" value="2"/>
</dbReference>
<keyword evidence="5" id="KW-1133">Transmembrane helix</keyword>
<gene>
    <name evidence="9" type="ORF">MTR66_18875</name>
</gene>
<dbReference type="InterPro" id="IPR003594">
    <property type="entry name" value="HATPase_dom"/>
</dbReference>
<evidence type="ECO:0000256" key="4">
    <source>
        <dbReference type="ARBA" id="ARBA00022777"/>
    </source>
</evidence>
<dbReference type="PROSITE" id="PS50109">
    <property type="entry name" value="HIS_KIN"/>
    <property type="match status" value="1"/>
</dbReference>
<evidence type="ECO:0000256" key="3">
    <source>
        <dbReference type="ARBA" id="ARBA00022679"/>
    </source>
</evidence>
<dbReference type="Gene3D" id="3.30.450.20">
    <property type="entry name" value="PAS domain"/>
    <property type="match status" value="2"/>
</dbReference>
<dbReference type="SUPFAM" id="SSF55785">
    <property type="entry name" value="PYP-like sensor domain (PAS domain)"/>
    <property type="match status" value="2"/>
</dbReference>
<keyword evidence="10" id="KW-1185">Reference proteome</keyword>
<evidence type="ECO:0000259" key="7">
    <source>
        <dbReference type="PROSITE" id="PS50112"/>
    </source>
</evidence>
<dbReference type="InterPro" id="IPR035965">
    <property type="entry name" value="PAS-like_dom_sf"/>
</dbReference>
<dbReference type="SMART" id="SM00091">
    <property type="entry name" value="PAS"/>
    <property type="match status" value="2"/>
</dbReference>
<dbReference type="PROSITE" id="PS50113">
    <property type="entry name" value="PAC"/>
    <property type="match status" value="2"/>
</dbReference>
<dbReference type="NCBIfam" id="TIGR00229">
    <property type="entry name" value="sensory_box"/>
    <property type="match status" value="2"/>
</dbReference>
<dbReference type="SUPFAM" id="SSF55874">
    <property type="entry name" value="ATPase domain of HSP90 chaperone/DNA topoisomerase II/histidine kinase"/>
    <property type="match status" value="1"/>
</dbReference>
<evidence type="ECO:0000259" key="6">
    <source>
        <dbReference type="PROSITE" id="PS50109"/>
    </source>
</evidence>
<dbReference type="InterPro" id="IPR003661">
    <property type="entry name" value="HisK_dim/P_dom"/>
</dbReference>
<dbReference type="SUPFAM" id="SSF47384">
    <property type="entry name" value="Homodimeric domain of signal transducing histidine kinase"/>
    <property type="match status" value="1"/>
</dbReference>
<dbReference type="InterPro" id="IPR005467">
    <property type="entry name" value="His_kinase_dom"/>
</dbReference>
<comment type="caution">
    <text evidence="9">The sequence shown here is derived from an EMBL/GenBank/DDBJ whole genome shotgun (WGS) entry which is preliminary data.</text>
</comment>
<dbReference type="Pfam" id="PF02518">
    <property type="entry name" value="HATPase_c"/>
    <property type="match status" value="1"/>
</dbReference>
<dbReference type="PANTHER" id="PTHR43047">
    <property type="entry name" value="TWO-COMPONENT HISTIDINE PROTEIN KINASE"/>
    <property type="match status" value="1"/>
</dbReference>
<dbReference type="Pfam" id="PF00512">
    <property type="entry name" value="HisKA"/>
    <property type="match status" value="1"/>
</dbReference>
<evidence type="ECO:0000313" key="10">
    <source>
        <dbReference type="Proteomes" id="UP001202281"/>
    </source>
</evidence>
<dbReference type="PROSITE" id="PS50112">
    <property type="entry name" value="PAS"/>
    <property type="match status" value="2"/>
</dbReference>
<keyword evidence="4" id="KW-0418">Kinase</keyword>